<evidence type="ECO:0000259" key="6">
    <source>
        <dbReference type="SMART" id="SM01217"/>
    </source>
</evidence>
<dbReference type="Gene3D" id="3.20.20.300">
    <property type="entry name" value="Glycoside hydrolase, family 3, N-terminal domain"/>
    <property type="match status" value="1"/>
</dbReference>
<dbReference type="SUPFAM" id="SSF51445">
    <property type="entry name" value="(Trans)glycosidases"/>
    <property type="match status" value="1"/>
</dbReference>
<dbReference type="EMBL" id="BLZR01000001">
    <property type="protein sequence ID" value="GFP77546.1"/>
    <property type="molecule type" value="Genomic_DNA"/>
</dbReference>
<accession>A0A6V8SLA3</accession>
<dbReference type="Gene3D" id="2.60.40.10">
    <property type="entry name" value="Immunoglobulins"/>
    <property type="match status" value="1"/>
</dbReference>
<dbReference type="GO" id="GO:0005975">
    <property type="term" value="P:carbohydrate metabolic process"/>
    <property type="evidence" value="ECO:0007669"/>
    <property type="project" value="InterPro"/>
</dbReference>
<comment type="similarity">
    <text evidence="1">Belongs to the glycosyl hydrolase 3 family.</text>
</comment>
<organism evidence="7 8">
    <name type="scientific">Clostridium fungisolvens</name>
    <dbReference type="NCBI Taxonomy" id="1604897"/>
    <lineage>
        <taxon>Bacteria</taxon>
        <taxon>Bacillati</taxon>
        <taxon>Bacillota</taxon>
        <taxon>Clostridia</taxon>
        <taxon>Eubacteriales</taxon>
        <taxon>Clostridiaceae</taxon>
        <taxon>Clostridium</taxon>
    </lineage>
</organism>
<proteinExistence type="inferred from homology"/>
<dbReference type="AlphaFoldDB" id="A0A6V8SLA3"/>
<evidence type="ECO:0000313" key="7">
    <source>
        <dbReference type="EMBL" id="GFP77546.1"/>
    </source>
</evidence>
<reference evidence="7 8" key="1">
    <citation type="submission" date="2020-07" db="EMBL/GenBank/DDBJ databases">
        <title>A new beta-1,3-glucan-decomposing anaerobic bacterium isolated from anoxic soil subjected to biological soil disinfestation.</title>
        <authorList>
            <person name="Ueki A."/>
            <person name="Tonouchi A."/>
        </authorList>
    </citation>
    <scope>NUCLEOTIDE SEQUENCE [LARGE SCALE GENOMIC DNA]</scope>
    <source>
        <strain evidence="7 8">TW1</strain>
    </source>
</reference>
<name>A0A6V8SLA3_9CLOT</name>
<dbReference type="InterPro" id="IPR002772">
    <property type="entry name" value="Glyco_hydro_3_C"/>
</dbReference>
<evidence type="ECO:0000256" key="5">
    <source>
        <dbReference type="SAM" id="SignalP"/>
    </source>
</evidence>
<keyword evidence="5" id="KW-0732">Signal</keyword>
<dbReference type="SUPFAM" id="SSF52279">
    <property type="entry name" value="Beta-D-glucan exohydrolase, C-terminal domain"/>
    <property type="match status" value="1"/>
</dbReference>
<dbReference type="InterPro" id="IPR036962">
    <property type="entry name" value="Glyco_hydro_3_N_sf"/>
</dbReference>
<dbReference type="PANTHER" id="PTHR42715:SF10">
    <property type="entry name" value="BETA-GLUCOSIDASE"/>
    <property type="match status" value="1"/>
</dbReference>
<dbReference type="Pfam" id="PF14310">
    <property type="entry name" value="Fn3-like"/>
    <property type="match status" value="1"/>
</dbReference>
<evidence type="ECO:0000256" key="2">
    <source>
        <dbReference type="ARBA" id="ARBA00022801"/>
    </source>
</evidence>
<feature type="region of interest" description="Disordered" evidence="3">
    <location>
        <begin position="721"/>
        <end position="741"/>
    </location>
</feature>
<keyword evidence="4" id="KW-1133">Transmembrane helix</keyword>
<dbReference type="InterPro" id="IPR013783">
    <property type="entry name" value="Ig-like_fold"/>
</dbReference>
<protein>
    <recommendedName>
        <fullName evidence="6">Fibronectin type III-like domain-containing protein</fullName>
    </recommendedName>
</protein>
<feature type="transmembrane region" description="Helical" evidence="4">
    <location>
        <begin position="995"/>
        <end position="1020"/>
    </location>
</feature>
<feature type="domain" description="Fibronectin type III-like" evidence="6">
    <location>
        <begin position="463"/>
        <end position="541"/>
    </location>
</feature>
<dbReference type="InterPro" id="IPR026891">
    <property type="entry name" value="Fn3-like"/>
</dbReference>
<feature type="signal peptide" evidence="5">
    <location>
        <begin position="1"/>
        <end position="34"/>
    </location>
</feature>
<dbReference type="Pfam" id="PF00933">
    <property type="entry name" value="Glyco_hydro_3"/>
    <property type="match status" value="1"/>
</dbReference>
<dbReference type="Gene3D" id="3.40.50.1700">
    <property type="entry name" value="Glycoside hydrolase family 3 C-terminal domain"/>
    <property type="match status" value="1"/>
</dbReference>
<dbReference type="PANTHER" id="PTHR42715">
    <property type="entry name" value="BETA-GLUCOSIDASE"/>
    <property type="match status" value="1"/>
</dbReference>
<dbReference type="InterPro" id="IPR001764">
    <property type="entry name" value="Glyco_hydro_3_N"/>
</dbReference>
<dbReference type="SMART" id="SM01217">
    <property type="entry name" value="Fn3_like"/>
    <property type="match status" value="1"/>
</dbReference>
<evidence type="ECO:0000313" key="8">
    <source>
        <dbReference type="Proteomes" id="UP000580568"/>
    </source>
</evidence>
<keyword evidence="2" id="KW-0378">Hydrolase</keyword>
<keyword evidence="8" id="KW-1185">Reference proteome</keyword>
<dbReference type="RefSeq" id="WP_183278914.1">
    <property type="nucleotide sequence ID" value="NZ_BLZR01000001.1"/>
</dbReference>
<gene>
    <name evidence="7" type="ORF">bsdtw1_03703</name>
</gene>
<evidence type="ECO:0000256" key="3">
    <source>
        <dbReference type="SAM" id="MobiDB-lite"/>
    </source>
</evidence>
<dbReference type="InterPro" id="IPR050288">
    <property type="entry name" value="Cellulose_deg_GH3"/>
</dbReference>
<dbReference type="InterPro" id="IPR036881">
    <property type="entry name" value="Glyco_hydro_3_C_sf"/>
</dbReference>
<dbReference type="PRINTS" id="PR00133">
    <property type="entry name" value="GLHYDRLASE3"/>
</dbReference>
<sequence length="1031" mass="113295">MKTKKSRIRKWRGLTCVSASLLALVVATSTIAEAWKSMIDTQIGTVSSKIVTDKTDDKSDLYTYKSDYKNATELVNAHKSIAEKIQEEGSVLLKNNSSTLPIKKGAKVTLLGMRSHYPVYGGQIGSSPVVNQNVSLESALKEKGFSVNPTIIDIYNKIGNVVTGQSKNFFTGQMENVYGNQPGTLSNSFGVSNNISPLKVGEPDIASYKTTNGDYATSFKDYNDAAIVVIGRPSSEAADFYPGKAGMAQDEGAKNILGLTSNERKVIELAKENFDKVIVLVNSDNPMEIDELKNDNKIDSILWIGEPSNYGFLGVVDILNGAVSPSGHLPDTYAIDSTSSPAMVNYGMIPYSNQDAISNGNLKYTDYRAGWYLVEAEGIYTGYKYYETRYADLIAGSGKAASIVGSSNGSSWNYNKEVSYGFGYGLSYTNFEQKLGNVTFNNNDNTATVKVTVKNVGNVAGKDVVQLYAQSPYTEYDKTNKVEKASVQLMGFEKTKELKPGESEEVTVKVDLQYLASYDYMNAKTYIMDDGDYYFAIGNGAHEAMNNILAAQGKTKSDGMDNDGNSANSYKWTQKKLDSKTYSKSASGKSITNQLNDADLNYYLPGTVTYLSRSDWESTWPKKYSGIIANDKMIKQLRNDTYTIKKDEDTSKIFPNKNSGITIASMKGASYDDERWNFLLDQINLDEACATIRVGQNIKRMDSIGLFDMFTNDGPIGIQGVKLGERSTDKNSPTYIDPSDPYAGYMTNDMPTEPVVGATYNKQLAHEEGVIFGEDSLRNKVVVQWAPGMNLHRTPYNARNHEYYSEDAILTNYLGTESVKGAYTKGLIMAPKHFAFNDQETNRVGVSAYMNEQRAREGELRAFQGAFEGGALGTMTAFNRIGATYVNAHEGLMQNILRGEWGFKGYNVTDMVNGPNYITVKESVIAGATQMDTSNDNNVKSGGAWEYFTAAGVSGDATLCKAIRQNYHYFLYAISNSNAMNGISASSHVVNLMTWWRAALIGLEIAFGAMLFISLAGYVLTTKKKETNKEA</sequence>
<keyword evidence="4" id="KW-0472">Membrane</keyword>
<evidence type="ECO:0000256" key="4">
    <source>
        <dbReference type="SAM" id="Phobius"/>
    </source>
</evidence>
<keyword evidence="4" id="KW-0812">Transmembrane</keyword>
<dbReference type="GO" id="GO:0004553">
    <property type="term" value="F:hydrolase activity, hydrolyzing O-glycosyl compounds"/>
    <property type="evidence" value="ECO:0007669"/>
    <property type="project" value="InterPro"/>
</dbReference>
<dbReference type="Pfam" id="PF01915">
    <property type="entry name" value="Glyco_hydro_3_C"/>
    <property type="match status" value="1"/>
</dbReference>
<comment type="caution">
    <text evidence="7">The sequence shown here is derived from an EMBL/GenBank/DDBJ whole genome shotgun (WGS) entry which is preliminary data.</text>
</comment>
<feature type="chain" id="PRO_5027875816" description="Fibronectin type III-like domain-containing protein" evidence="5">
    <location>
        <begin position="35"/>
        <end position="1031"/>
    </location>
</feature>
<dbReference type="Proteomes" id="UP000580568">
    <property type="component" value="Unassembled WGS sequence"/>
</dbReference>
<dbReference type="InterPro" id="IPR017853">
    <property type="entry name" value="GH"/>
</dbReference>
<evidence type="ECO:0000256" key="1">
    <source>
        <dbReference type="ARBA" id="ARBA00005336"/>
    </source>
</evidence>